<organism evidence="3 4">
    <name type="scientific">Streptomyces niveiscabiei</name>
    <dbReference type="NCBI Taxonomy" id="164115"/>
    <lineage>
        <taxon>Bacteria</taxon>
        <taxon>Bacillati</taxon>
        <taxon>Actinomycetota</taxon>
        <taxon>Actinomycetes</taxon>
        <taxon>Kitasatosporales</taxon>
        <taxon>Streptomycetaceae</taxon>
        <taxon>Streptomyces</taxon>
    </lineage>
</organism>
<keyword evidence="4" id="KW-1185">Reference proteome</keyword>
<evidence type="ECO:0000313" key="3">
    <source>
        <dbReference type="EMBL" id="MFM9615804.1"/>
    </source>
</evidence>
<dbReference type="Gene3D" id="3.30.565.10">
    <property type="entry name" value="Histidine kinase-like ATPase, C-terminal domain"/>
    <property type="match status" value="1"/>
</dbReference>
<reference evidence="3 4" key="1">
    <citation type="submission" date="2024-12" db="EMBL/GenBank/DDBJ databases">
        <title>Forecasting of Potato common scab and diversities of Pathogenic streptomyces spp. in china.</title>
        <authorList>
            <person name="Handique U."/>
            <person name="Wu J."/>
        </authorList>
    </citation>
    <scope>NUCLEOTIDE SEQUENCE [LARGE SCALE GENOMIC DNA]</scope>
    <source>
        <strain evidence="3 4">ZRIMU1530</strain>
    </source>
</reference>
<gene>
    <name evidence="3" type="ORF">ACKI18_44895</name>
</gene>
<evidence type="ECO:0000259" key="2">
    <source>
        <dbReference type="Pfam" id="PF13581"/>
    </source>
</evidence>
<keyword evidence="1" id="KW-0418">Kinase</keyword>
<protein>
    <submittedName>
        <fullName evidence="3">ATP-binding protein</fullName>
    </submittedName>
</protein>
<proteinExistence type="predicted"/>
<dbReference type="PANTHER" id="PTHR35526">
    <property type="entry name" value="ANTI-SIGMA-F FACTOR RSBW-RELATED"/>
    <property type="match status" value="1"/>
</dbReference>
<sequence length="179" mass="18962">MSKLPPLSAEWSVLADQSHVGVIRRQAASRVVEWGLTDLADPVRLLVSELLTNAIKAMDATAGEPVTTRLSYDGHALEISVSDASAERPHLTVPDLQREGGRGLLIVEALSKDWGYRPDATGKGKTVWCVVAVPEPDATAAPTKHNTARLSTNSLSGLSRSAGALFHKYVVVSTAPSSA</sequence>
<dbReference type="PANTHER" id="PTHR35526:SF3">
    <property type="entry name" value="ANTI-SIGMA-F FACTOR RSBW"/>
    <property type="match status" value="1"/>
</dbReference>
<dbReference type="InterPro" id="IPR036890">
    <property type="entry name" value="HATPase_C_sf"/>
</dbReference>
<dbReference type="CDD" id="cd16936">
    <property type="entry name" value="HATPase_RsbW-like"/>
    <property type="match status" value="1"/>
</dbReference>
<dbReference type="RefSeq" id="WP_409124080.1">
    <property type="nucleotide sequence ID" value="NZ_JBJVNI010000041.1"/>
</dbReference>
<dbReference type="SUPFAM" id="SSF55874">
    <property type="entry name" value="ATPase domain of HSP90 chaperone/DNA topoisomerase II/histidine kinase"/>
    <property type="match status" value="1"/>
</dbReference>
<dbReference type="Proteomes" id="UP001631957">
    <property type="component" value="Unassembled WGS sequence"/>
</dbReference>
<name>A0ABW9I617_9ACTN</name>
<keyword evidence="1" id="KW-0808">Transferase</keyword>
<keyword evidence="3" id="KW-0067">ATP-binding</keyword>
<dbReference type="EMBL" id="JBJVNI010000041">
    <property type="protein sequence ID" value="MFM9615804.1"/>
    <property type="molecule type" value="Genomic_DNA"/>
</dbReference>
<evidence type="ECO:0000256" key="1">
    <source>
        <dbReference type="ARBA" id="ARBA00022527"/>
    </source>
</evidence>
<dbReference type="Pfam" id="PF13581">
    <property type="entry name" value="HATPase_c_2"/>
    <property type="match status" value="1"/>
</dbReference>
<keyword evidence="1" id="KW-0723">Serine/threonine-protein kinase</keyword>
<dbReference type="InterPro" id="IPR050267">
    <property type="entry name" value="Anti-sigma-factor_SerPK"/>
</dbReference>
<dbReference type="InterPro" id="IPR003594">
    <property type="entry name" value="HATPase_dom"/>
</dbReference>
<keyword evidence="3" id="KW-0547">Nucleotide-binding</keyword>
<evidence type="ECO:0000313" key="4">
    <source>
        <dbReference type="Proteomes" id="UP001631957"/>
    </source>
</evidence>
<accession>A0ABW9I617</accession>
<dbReference type="GO" id="GO:0005524">
    <property type="term" value="F:ATP binding"/>
    <property type="evidence" value="ECO:0007669"/>
    <property type="project" value="UniProtKB-KW"/>
</dbReference>
<comment type="caution">
    <text evidence="3">The sequence shown here is derived from an EMBL/GenBank/DDBJ whole genome shotgun (WGS) entry which is preliminary data.</text>
</comment>
<feature type="domain" description="Histidine kinase/HSP90-like ATPase" evidence="2">
    <location>
        <begin position="15"/>
        <end position="128"/>
    </location>
</feature>